<dbReference type="InterPro" id="IPR017853">
    <property type="entry name" value="GH"/>
</dbReference>
<protein>
    <recommendedName>
        <fullName evidence="8">SH3 domain-containing protein</fullName>
    </recommendedName>
</protein>
<comment type="caution">
    <text evidence="9">The sequence shown here is derived from an EMBL/GenBank/DDBJ whole genome shotgun (WGS) entry which is preliminary data.</text>
</comment>
<dbReference type="Pfam" id="PF00150">
    <property type="entry name" value="Cellulase"/>
    <property type="match status" value="1"/>
</dbReference>
<dbReference type="PANTHER" id="PTHR31308:SF5">
    <property type="entry name" value="ERGOSTERYL-BETA-GLUCOSIDASE"/>
    <property type="match status" value="1"/>
</dbReference>
<name>A0AAD5UI34_9FUNG</name>
<comment type="similarity">
    <text evidence="1">Belongs to the glycosyl hydrolase 5 (cellulase A) family.</text>
</comment>
<evidence type="ECO:0000256" key="7">
    <source>
        <dbReference type="SAM" id="MobiDB-lite"/>
    </source>
</evidence>
<dbReference type="Gene3D" id="2.30.30.40">
    <property type="entry name" value="SH3 Domains"/>
    <property type="match status" value="1"/>
</dbReference>
<dbReference type="Gene3D" id="2.60.40.1180">
    <property type="entry name" value="Golgi alpha-mannosidase II"/>
    <property type="match status" value="1"/>
</dbReference>
<comment type="similarity">
    <text evidence="2">Belongs to the SH3YL1 family.</text>
</comment>
<dbReference type="GO" id="GO:0000272">
    <property type="term" value="P:polysaccharide catabolic process"/>
    <property type="evidence" value="ECO:0007669"/>
    <property type="project" value="InterPro"/>
</dbReference>
<dbReference type="SUPFAM" id="SSF50044">
    <property type="entry name" value="SH3-domain"/>
    <property type="match status" value="1"/>
</dbReference>
<dbReference type="InterPro" id="IPR001547">
    <property type="entry name" value="Glyco_hydro_5"/>
</dbReference>
<dbReference type="InterPro" id="IPR033643">
    <property type="entry name" value="SYLF_SH3YL1-like"/>
</dbReference>
<dbReference type="CDD" id="cd00174">
    <property type="entry name" value="SH3"/>
    <property type="match status" value="1"/>
</dbReference>
<dbReference type="GO" id="GO:0050295">
    <property type="term" value="F:steryl-beta-glucosidase activity"/>
    <property type="evidence" value="ECO:0007669"/>
    <property type="project" value="TreeGrafter"/>
</dbReference>
<dbReference type="Proteomes" id="UP001210925">
    <property type="component" value="Unassembled WGS sequence"/>
</dbReference>
<dbReference type="Gene3D" id="3.20.20.80">
    <property type="entry name" value="Glycosidases"/>
    <property type="match status" value="2"/>
</dbReference>
<evidence type="ECO:0000256" key="3">
    <source>
        <dbReference type="ARBA" id="ARBA00022443"/>
    </source>
</evidence>
<evidence type="ECO:0000256" key="5">
    <source>
        <dbReference type="ARBA" id="ARBA00023295"/>
    </source>
</evidence>
<sequence length="1066" mass="117656">MNRQQESIPPTLKINKTGPITTKDRFFQSIECGRTLMLRGVNLSGSVKQPYTPLLPSHEPSNFFDGENVSFVGRPFPLAEADEHFARLKLWGFNFLRFNITWEALEHAGPGMYDYDYINYVVQILLKAKEYGFRAFIDPHQDVWSRFTGGSGAPKWTLQLAGFEPENLNACHAALVQNTFSDPSQFPKMIWPTNYWKLAAATMFTLFFAGKTFAPKCKVGNENIQDFLQRHYRNAVCELAKAIAASDVLLDDVVVGYDTLNEPGSGWIGVEDITQLAKEQELRKGLTPTPFQAMMMGEGLEVADVQVWDMTSVGPQKMSTRTVSSDGVRAWKSSTGCIWAQHGVWNIEDRTCEKPHYFSSHPATGEHVDFLVHFWKPFVNDFSNAVRSVHRKAIMFVEPPVNAMPPTWTQNDTPGPICFAPHWYDGITLINKQWSSLMTVDYIGFLRGKYMSLAFAVKFGESAIKNCFKSQLQTLRLEGEEFIGNQKLIQGKYPTVIGEIGIPYDMNGKAAYHTGDYTSQVQAMDANMCGLERDLLNYTIWNYCSDNCHHWGDNWNGEDLSIWSRPVAKKLMRDTTGVVEPPKDLNEGGRAVQAFVRPYPIHTPGIPKSIRFDLSERSFIFTFTHNINANGTWNFKEDGIIIPHTEIFLPNIHFPSEEDIEVLIDSGIYSVFIKEQRVLWQCDCASRAAGASSNGSVNSVGSTAGLTNRKISDETITHKIVIRKRSNTSKPIDQVTDEDEDAGICPQCSKCAKIIDKFAKPENGNIDQVIPPDIIANAQGVAIMTVVKAGFVWSGRAGSGLVVARLENGEWSAPSAIGTAGMGFGGQIGAELTDFVIILNTPDAVKAFSMGGNVTLGGNLSVAAGPYGRTAEAGGAIGKLAPIYSYSKTKGLFAGVSIEGSVIIERKDANAEFYGRTVSAKELLSGRVEAPAAAFPLHRALNRQIQGKENNFAHSNESGNSFTGNRQSANRTSLSASRSDNPPAYATSERKFTPTRPPPPIPPNRPKDIIATALYDFKAERSTDLDFKEGDTVIVVSKNGVAEGWWIGKCNGRQGDVRLLLTIVSS</sequence>
<evidence type="ECO:0000256" key="2">
    <source>
        <dbReference type="ARBA" id="ARBA00007761"/>
    </source>
</evidence>
<dbReference type="SUPFAM" id="SSF51445">
    <property type="entry name" value="(Trans)glycosidases"/>
    <property type="match status" value="1"/>
</dbReference>
<dbReference type="Pfam" id="PF04366">
    <property type="entry name" value="Ysc84"/>
    <property type="match status" value="1"/>
</dbReference>
<evidence type="ECO:0000256" key="1">
    <source>
        <dbReference type="ARBA" id="ARBA00005641"/>
    </source>
</evidence>
<dbReference type="InterPro" id="IPR007461">
    <property type="entry name" value="Ysc84_actin-binding"/>
</dbReference>
<dbReference type="InterPro" id="IPR041036">
    <property type="entry name" value="GH5_C"/>
</dbReference>
<feature type="compositionally biased region" description="Polar residues" evidence="7">
    <location>
        <begin position="951"/>
        <end position="980"/>
    </location>
</feature>
<proteinExistence type="inferred from homology"/>
<feature type="region of interest" description="Disordered" evidence="7">
    <location>
        <begin position="951"/>
        <end position="1006"/>
    </location>
</feature>
<reference evidence="9" key="1">
    <citation type="submission" date="2020-05" db="EMBL/GenBank/DDBJ databases">
        <title>Phylogenomic resolution of chytrid fungi.</title>
        <authorList>
            <person name="Stajich J.E."/>
            <person name="Amses K."/>
            <person name="Simmons R."/>
            <person name="Seto K."/>
            <person name="Myers J."/>
            <person name="Bonds A."/>
            <person name="Quandt C.A."/>
            <person name="Barry K."/>
            <person name="Liu P."/>
            <person name="Grigoriev I."/>
            <person name="Longcore J.E."/>
            <person name="James T.Y."/>
        </authorList>
    </citation>
    <scope>NUCLEOTIDE SEQUENCE</scope>
    <source>
        <strain evidence="9">PLAUS21</strain>
    </source>
</reference>
<dbReference type="PANTHER" id="PTHR31308">
    <property type="match status" value="1"/>
</dbReference>
<organism evidence="9 10">
    <name type="scientific">Boothiomyces macroporosus</name>
    <dbReference type="NCBI Taxonomy" id="261099"/>
    <lineage>
        <taxon>Eukaryota</taxon>
        <taxon>Fungi</taxon>
        <taxon>Fungi incertae sedis</taxon>
        <taxon>Chytridiomycota</taxon>
        <taxon>Chytridiomycota incertae sedis</taxon>
        <taxon>Chytridiomycetes</taxon>
        <taxon>Rhizophydiales</taxon>
        <taxon>Terramycetaceae</taxon>
        <taxon>Boothiomyces</taxon>
    </lineage>
</organism>
<evidence type="ECO:0000259" key="8">
    <source>
        <dbReference type="PROSITE" id="PS50002"/>
    </source>
</evidence>
<dbReference type="InterPro" id="IPR036028">
    <property type="entry name" value="SH3-like_dom_sf"/>
</dbReference>
<dbReference type="InterPro" id="IPR001452">
    <property type="entry name" value="SH3_domain"/>
</dbReference>
<feature type="compositionally biased region" description="Pro residues" evidence="7">
    <location>
        <begin position="995"/>
        <end position="1004"/>
    </location>
</feature>
<accession>A0AAD5UI34</accession>
<keyword evidence="5" id="KW-0326">Glycosidase</keyword>
<dbReference type="PROSITE" id="PS50002">
    <property type="entry name" value="SH3"/>
    <property type="match status" value="1"/>
</dbReference>
<dbReference type="InterPro" id="IPR013780">
    <property type="entry name" value="Glyco_hydro_b"/>
</dbReference>
<evidence type="ECO:0000256" key="6">
    <source>
        <dbReference type="PROSITE-ProRule" id="PRU00192"/>
    </source>
</evidence>
<dbReference type="EMBL" id="JADGKB010000050">
    <property type="protein sequence ID" value="KAJ3256468.1"/>
    <property type="molecule type" value="Genomic_DNA"/>
</dbReference>
<dbReference type="AlphaFoldDB" id="A0AAD5UI34"/>
<feature type="domain" description="SH3" evidence="8">
    <location>
        <begin position="1006"/>
        <end position="1066"/>
    </location>
</feature>
<dbReference type="GO" id="GO:1904462">
    <property type="term" value="P:ergosteryl 3-beta-D-glucoside catabolic process"/>
    <property type="evidence" value="ECO:0007669"/>
    <property type="project" value="TreeGrafter"/>
</dbReference>
<evidence type="ECO:0000313" key="9">
    <source>
        <dbReference type="EMBL" id="KAJ3256468.1"/>
    </source>
</evidence>
<keyword evidence="10" id="KW-1185">Reference proteome</keyword>
<keyword evidence="3 6" id="KW-0728">SH3 domain</keyword>
<dbReference type="SMART" id="SM00326">
    <property type="entry name" value="SH3"/>
    <property type="match status" value="1"/>
</dbReference>
<dbReference type="CDD" id="cd11525">
    <property type="entry name" value="SYLF_SH3YL1_like"/>
    <property type="match status" value="1"/>
</dbReference>
<dbReference type="InterPro" id="IPR052066">
    <property type="entry name" value="Glycosphingolipid_Hydrolases"/>
</dbReference>
<evidence type="ECO:0000256" key="4">
    <source>
        <dbReference type="ARBA" id="ARBA00022801"/>
    </source>
</evidence>
<keyword evidence="4" id="KW-0378">Hydrolase</keyword>
<evidence type="ECO:0000313" key="10">
    <source>
        <dbReference type="Proteomes" id="UP001210925"/>
    </source>
</evidence>
<dbReference type="Pfam" id="PF18564">
    <property type="entry name" value="Glyco_hydro_5_C"/>
    <property type="match status" value="1"/>
</dbReference>
<gene>
    <name evidence="9" type="ORF">HK103_005466</name>
</gene>
<dbReference type="Pfam" id="PF00018">
    <property type="entry name" value="SH3_1"/>
    <property type="match status" value="1"/>
</dbReference>